<keyword evidence="3" id="KW-0274">FAD</keyword>
<dbReference type="Pfam" id="PF01494">
    <property type="entry name" value="FAD_binding_3"/>
    <property type="match status" value="1"/>
</dbReference>
<gene>
    <name evidence="7" type="ORF">SAMEA4029009_CIC11G00000000022</name>
</gene>
<dbReference type="AlphaFoldDB" id="A0A1L0BV43"/>
<feature type="domain" description="FAD-binding" evidence="6">
    <location>
        <begin position="121"/>
        <end position="366"/>
    </location>
</feature>
<proteinExistence type="predicted"/>
<evidence type="ECO:0000313" key="8">
    <source>
        <dbReference type="Proteomes" id="UP000182259"/>
    </source>
</evidence>
<evidence type="ECO:0000256" key="4">
    <source>
        <dbReference type="ARBA" id="ARBA00023002"/>
    </source>
</evidence>
<dbReference type="PRINTS" id="PR00420">
    <property type="entry name" value="RNGMNOXGNASE"/>
</dbReference>
<dbReference type="InterPro" id="IPR036188">
    <property type="entry name" value="FAD/NAD-bd_sf"/>
</dbReference>
<comment type="cofactor">
    <cofactor evidence="1">
        <name>FAD</name>
        <dbReference type="ChEBI" id="CHEBI:57692"/>
    </cofactor>
</comment>
<keyword evidence="4" id="KW-0560">Oxidoreductase</keyword>
<evidence type="ECO:0000256" key="2">
    <source>
        <dbReference type="ARBA" id="ARBA00022630"/>
    </source>
</evidence>
<evidence type="ECO:0000259" key="6">
    <source>
        <dbReference type="Pfam" id="PF01494"/>
    </source>
</evidence>
<dbReference type="Proteomes" id="UP000182259">
    <property type="component" value="Chromosome IV"/>
</dbReference>
<dbReference type="PANTHER" id="PTHR47178">
    <property type="entry name" value="MONOOXYGENASE, FAD-BINDING"/>
    <property type="match status" value="1"/>
</dbReference>
<keyword evidence="5" id="KW-0503">Monooxygenase</keyword>
<dbReference type="PANTHER" id="PTHR47178:SF1">
    <property type="entry name" value="FAD-BINDING DOMAIN-CONTAINING PROTEIN-RELATED"/>
    <property type="match status" value="1"/>
</dbReference>
<dbReference type="GO" id="GO:0071949">
    <property type="term" value="F:FAD binding"/>
    <property type="evidence" value="ECO:0007669"/>
    <property type="project" value="InterPro"/>
</dbReference>
<evidence type="ECO:0000256" key="1">
    <source>
        <dbReference type="ARBA" id="ARBA00001974"/>
    </source>
</evidence>
<dbReference type="InterPro" id="IPR002938">
    <property type="entry name" value="FAD-bd"/>
</dbReference>
<sequence length="399" mass="44558">MTVEPKKVLISGAGIVGLLTAQALKARGIDFIVFDRDCDVQFRESAGWAITLHWALDSFLSLLPPHLALEIYDAQVRKDFHLHDTGNFRYIDAATGKTVVAIPPSKRLRVRREQIRRTLLKGIEVQWNCKLTDISDTEDGVKVTCASGQTFEGDILLGCEGSNSATRKILCGEKGNLNYLPIRFCGAKVQMSKEETDDIAERFDPLLFQGTVPTNETFFWFSMLATPEYTKQDDVYYAQVNLSWKYDQSEPFASPQDKAKALVSHAEGLHPDLQALVLRAAHVPAQLVEIKLADWPMVEWDTKNSKILLMGDAAHAMTMYRGEAANHGITDVFELMKQMDQYVIGGISWETVVDQYCQAVKSRAGEAVLLSRQACIDAHDITKISANSTSPLLSMRKKK</sequence>
<name>A0A1L0BV43_9ASCO</name>
<reference evidence="7 8" key="1">
    <citation type="submission" date="2016-10" db="EMBL/GenBank/DDBJ databases">
        <authorList>
            <person name="de Groot N.N."/>
        </authorList>
    </citation>
    <scope>NUCLEOTIDE SEQUENCE [LARGE SCALE GENOMIC DNA]</scope>
    <source>
        <strain evidence="7 8">PYCC 4715</strain>
    </source>
</reference>
<organism evidence="7 8">
    <name type="scientific">Sungouiella intermedia</name>
    <dbReference type="NCBI Taxonomy" id="45354"/>
    <lineage>
        <taxon>Eukaryota</taxon>
        <taxon>Fungi</taxon>
        <taxon>Dikarya</taxon>
        <taxon>Ascomycota</taxon>
        <taxon>Saccharomycotina</taxon>
        <taxon>Pichiomycetes</taxon>
        <taxon>Metschnikowiaceae</taxon>
        <taxon>Sungouiella</taxon>
    </lineage>
</organism>
<dbReference type="Gene3D" id="3.50.50.60">
    <property type="entry name" value="FAD/NAD(P)-binding domain"/>
    <property type="match status" value="1"/>
</dbReference>
<evidence type="ECO:0000256" key="3">
    <source>
        <dbReference type="ARBA" id="ARBA00022827"/>
    </source>
</evidence>
<dbReference type="GO" id="GO:0004497">
    <property type="term" value="F:monooxygenase activity"/>
    <property type="evidence" value="ECO:0007669"/>
    <property type="project" value="UniProtKB-KW"/>
</dbReference>
<accession>A0A1L0BV43</accession>
<dbReference type="EMBL" id="LT635767">
    <property type="protein sequence ID" value="SGZ55223.1"/>
    <property type="molecule type" value="Genomic_DNA"/>
</dbReference>
<keyword evidence="2" id="KW-0285">Flavoprotein</keyword>
<dbReference type="SUPFAM" id="SSF51905">
    <property type="entry name" value="FAD/NAD(P)-binding domain"/>
    <property type="match status" value="1"/>
</dbReference>
<protein>
    <submittedName>
        <fullName evidence="7">CIC11C00000000022</fullName>
    </submittedName>
</protein>
<evidence type="ECO:0000313" key="7">
    <source>
        <dbReference type="EMBL" id="SGZ55223.1"/>
    </source>
</evidence>
<evidence type="ECO:0000256" key="5">
    <source>
        <dbReference type="ARBA" id="ARBA00023033"/>
    </source>
</evidence>